<accession>A0A5D3AWI5</accession>
<evidence type="ECO:0000256" key="1">
    <source>
        <dbReference type="SAM" id="MobiDB-lite"/>
    </source>
</evidence>
<gene>
    <name evidence="2" type="ORF">B9479_003555</name>
</gene>
<feature type="region of interest" description="Disordered" evidence="1">
    <location>
        <begin position="53"/>
        <end position="78"/>
    </location>
</feature>
<sequence>MSNNNDRSGREDNPNDDISNAAGSSTELYYAGASLTKSGEEQIELYDEWARAKAERGEEDSQLEFDQALYGQDQQRQQ</sequence>
<dbReference type="Proteomes" id="UP000322245">
    <property type="component" value="Unassembled WGS sequence"/>
</dbReference>
<evidence type="ECO:0000313" key="2">
    <source>
        <dbReference type="EMBL" id="TYJ55777.1"/>
    </source>
</evidence>
<keyword evidence="3" id="KW-1185">Reference proteome</keyword>
<reference evidence="2 3" key="1">
    <citation type="submission" date="2017-05" db="EMBL/GenBank/DDBJ databases">
        <title>The Genome Sequence of Tsuchiyaea wingfieldii DSM 27421.</title>
        <authorList>
            <person name="Cuomo C."/>
            <person name="Passer A."/>
            <person name="Billmyre B."/>
            <person name="Heitman J."/>
        </authorList>
    </citation>
    <scope>NUCLEOTIDE SEQUENCE [LARGE SCALE GENOMIC DNA]</scope>
    <source>
        <strain evidence="2 3">DSM 27421</strain>
    </source>
</reference>
<protein>
    <submittedName>
        <fullName evidence="2">Uncharacterized protein</fullName>
    </submittedName>
</protein>
<evidence type="ECO:0000313" key="3">
    <source>
        <dbReference type="Proteomes" id="UP000322245"/>
    </source>
</evidence>
<proteinExistence type="predicted"/>
<dbReference type="EMBL" id="NIDF01000034">
    <property type="protein sequence ID" value="TYJ55777.1"/>
    <property type="molecule type" value="Genomic_DNA"/>
</dbReference>
<comment type="caution">
    <text evidence="2">The sequence shown here is derived from an EMBL/GenBank/DDBJ whole genome shotgun (WGS) entry which is preliminary data.</text>
</comment>
<feature type="region of interest" description="Disordered" evidence="1">
    <location>
        <begin position="1"/>
        <end position="23"/>
    </location>
</feature>
<organism evidence="2 3">
    <name type="scientific">Cryptococcus floricola</name>
    <dbReference type="NCBI Taxonomy" id="2591691"/>
    <lineage>
        <taxon>Eukaryota</taxon>
        <taxon>Fungi</taxon>
        <taxon>Dikarya</taxon>
        <taxon>Basidiomycota</taxon>
        <taxon>Agaricomycotina</taxon>
        <taxon>Tremellomycetes</taxon>
        <taxon>Tremellales</taxon>
        <taxon>Cryptococcaceae</taxon>
        <taxon>Cryptococcus</taxon>
    </lineage>
</organism>
<name>A0A5D3AWI5_9TREE</name>
<dbReference type="AlphaFoldDB" id="A0A5D3AWI5"/>